<comment type="caution">
    <text evidence="1">The sequence shown here is derived from an EMBL/GenBank/DDBJ whole genome shotgun (WGS) entry which is preliminary data.</text>
</comment>
<gene>
    <name evidence="1" type="ORF">FB382_001984</name>
</gene>
<reference evidence="1 2" key="1">
    <citation type="submission" date="2020-07" db="EMBL/GenBank/DDBJ databases">
        <title>Sequencing the genomes of 1000 actinobacteria strains.</title>
        <authorList>
            <person name="Klenk H.-P."/>
        </authorList>
    </citation>
    <scope>NUCLEOTIDE SEQUENCE [LARGE SCALE GENOMIC DNA]</scope>
    <source>
        <strain evidence="1 2">DSM 21349</strain>
    </source>
</reference>
<accession>A0A7W3IZT8</accession>
<dbReference type="AlphaFoldDB" id="A0A7W3IZT8"/>
<dbReference type="EMBL" id="JACGXA010000001">
    <property type="protein sequence ID" value="MBA8803693.1"/>
    <property type="molecule type" value="Genomic_DNA"/>
</dbReference>
<evidence type="ECO:0000313" key="1">
    <source>
        <dbReference type="EMBL" id="MBA8803693.1"/>
    </source>
</evidence>
<dbReference type="Proteomes" id="UP000580910">
    <property type="component" value="Unassembled WGS sequence"/>
</dbReference>
<name>A0A7W3IZT8_9ACTN</name>
<organism evidence="1 2">
    <name type="scientific">Nocardioides ginsengisegetis</name>
    <dbReference type="NCBI Taxonomy" id="661491"/>
    <lineage>
        <taxon>Bacteria</taxon>
        <taxon>Bacillati</taxon>
        <taxon>Actinomycetota</taxon>
        <taxon>Actinomycetes</taxon>
        <taxon>Propionibacteriales</taxon>
        <taxon>Nocardioidaceae</taxon>
        <taxon>Nocardioides</taxon>
    </lineage>
</organism>
<dbReference type="RefSeq" id="WP_182538805.1">
    <property type="nucleotide sequence ID" value="NZ_JACGXA010000001.1"/>
</dbReference>
<sequence length="143" mass="14950">MLGVLVAAAMTAGITDDGADGLPELSEAQISAAREQGVIIEVDHDRGPVDEAMAARLLAAAHVRGDPKRHQVLAVSRGAFRYAQDEDAARSDDAWLVAVSNVAAICFGGDLCPHPPDLGTEVVALTADTLDPIGDYWVFPSSD</sequence>
<evidence type="ECO:0000313" key="2">
    <source>
        <dbReference type="Proteomes" id="UP000580910"/>
    </source>
</evidence>
<proteinExistence type="predicted"/>
<protein>
    <submittedName>
        <fullName evidence="1">Uncharacterized protein</fullName>
    </submittedName>
</protein>
<keyword evidence="2" id="KW-1185">Reference proteome</keyword>